<evidence type="ECO:0000313" key="3">
    <source>
        <dbReference type="Proteomes" id="UP000807469"/>
    </source>
</evidence>
<feature type="region of interest" description="Disordered" evidence="1">
    <location>
        <begin position="61"/>
        <end position="94"/>
    </location>
</feature>
<proteinExistence type="predicted"/>
<dbReference type="Proteomes" id="UP000807469">
    <property type="component" value="Unassembled WGS sequence"/>
</dbReference>
<organism evidence="2 3">
    <name type="scientific">Pholiota conissans</name>
    <dbReference type="NCBI Taxonomy" id="109636"/>
    <lineage>
        <taxon>Eukaryota</taxon>
        <taxon>Fungi</taxon>
        <taxon>Dikarya</taxon>
        <taxon>Basidiomycota</taxon>
        <taxon>Agaricomycotina</taxon>
        <taxon>Agaricomycetes</taxon>
        <taxon>Agaricomycetidae</taxon>
        <taxon>Agaricales</taxon>
        <taxon>Agaricineae</taxon>
        <taxon>Strophariaceae</taxon>
        <taxon>Pholiota</taxon>
    </lineage>
</organism>
<gene>
    <name evidence="2" type="ORF">BDN70DRAFT_888313</name>
</gene>
<dbReference type="EMBL" id="MU155719">
    <property type="protein sequence ID" value="KAF9471275.1"/>
    <property type="molecule type" value="Genomic_DNA"/>
</dbReference>
<reference evidence="2" key="1">
    <citation type="submission" date="2020-11" db="EMBL/GenBank/DDBJ databases">
        <authorList>
            <consortium name="DOE Joint Genome Institute"/>
            <person name="Ahrendt S."/>
            <person name="Riley R."/>
            <person name="Andreopoulos W."/>
            <person name="Labutti K."/>
            <person name="Pangilinan J."/>
            <person name="Ruiz-Duenas F.J."/>
            <person name="Barrasa J.M."/>
            <person name="Sanchez-Garcia M."/>
            <person name="Camarero S."/>
            <person name="Miyauchi S."/>
            <person name="Serrano A."/>
            <person name="Linde D."/>
            <person name="Babiker R."/>
            <person name="Drula E."/>
            <person name="Ayuso-Fernandez I."/>
            <person name="Pacheco R."/>
            <person name="Padilla G."/>
            <person name="Ferreira P."/>
            <person name="Barriuso J."/>
            <person name="Kellner H."/>
            <person name="Castanera R."/>
            <person name="Alfaro M."/>
            <person name="Ramirez L."/>
            <person name="Pisabarro A.G."/>
            <person name="Kuo A."/>
            <person name="Tritt A."/>
            <person name="Lipzen A."/>
            <person name="He G."/>
            <person name="Yan M."/>
            <person name="Ng V."/>
            <person name="Cullen D."/>
            <person name="Martin F."/>
            <person name="Rosso M.-N."/>
            <person name="Henrissat B."/>
            <person name="Hibbett D."/>
            <person name="Martinez A.T."/>
            <person name="Grigoriev I.V."/>
        </authorList>
    </citation>
    <scope>NUCLEOTIDE SEQUENCE</scope>
    <source>
        <strain evidence="2">CIRM-BRFM 674</strain>
    </source>
</reference>
<dbReference type="AlphaFoldDB" id="A0A9P5YPF0"/>
<accession>A0A9P5YPF0</accession>
<keyword evidence="3" id="KW-1185">Reference proteome</keyword>
<feature type="compositionally biased region" description="Basic and acidic residues" evidence="1">
    <location>
        <begin position="76"/>
        <end position="88"/>
    </location>
</feature>
<sequence length="94" mass="10093">MTEHAVSLVYTTLAPLSSLDRLTQPRPLHSMSPKSHCARNGGAVTLVDKGVTVHFGSRSALDRFNGTAGRGSAKKAGKESNEEKKDEWSSTLLL</sequence>
<comment type="caution">
    <text evidence="2">The sequence shown here is derived from an EMBL/GenBank/DDBJ whole genome shotgun (WGS) entry which is preliminary data.</text>
</comment>
<feature type="non-terminal residue" evidence="2">
    <location>
        <position position="94"/>
    </location>
</feature>
<evidence type="ECO:0000256" key="1">
    <source>
        <dbReference type="SAM" id="MobiDB-lite"/>
    </source>
</evidence>
<evidence type="ECO:0000313" key="2">
    <source>
        <dbReference type="EMBL" id="KAF9471275.1"/>
    </source>
</evidence>
<protein>
    <submittedName>
        <fullName evidence="2">Uncharacterized protein</fullName>
    </submittedName>
</protein>
<name>A0A9P5YPF0_9AGAR</name>